<keyword evidence="1" id="KW-0805">Transcription regulation</keyword>
<dbReference type="InterPro" id="IPR047057">
    <property type="entry name" value="MerR_fam"/>
</dbReference>
<keyword evidence="2" id="KW-0804">Transcription</keyword>
<keyword evidence="5" id="KW-1185">Reference proteome</keyword>
<dbReference type="PROSITE" id="PS00552">
    <property type="entry name" value="HTH_MERR_1"/>
    <property type="match status" value="1"/>
</dbReference>
<evidence type="ECO:0000313" key="4">
    <source>
        <dbReference type="EMBL" id="MBV7391470.1"/>
    </source>
</evidence>
<name>A0ABS6TF44_9ENTE</name>
<dbReference type="SMART" id="SM00422">
    <property type="entry name" value="HTH_MERR"/>
    <property type="match status" value="1"/>
</dbReference>
<proteinExistence type="predicted"/>
<dbReference type="PROSITE" id="PS50937">
    <property type="entry name" value="HTH_MERR_2"/>
    <property type="match status" value="1"/>
</dbReference>
<dbReference type="PANTHER" id="PTHR30204">
    <property type="entry name" value="REDOX-CYCLING DRUG-SENSING TRANSCRIPTIONAL ACTIVATOR SOXR"/>
    <property type="match status" value="1"/>
</dbReference>
<dbReference type="RefSeq" id="WP_218326667.1">
    <property type="nucleotide sequence ID" value="NZ_JAHUZB010000004.1"/>
</dbReference>
<gene>
    <name evidence="4" type="ORF">KUA55_12325</name>
</gene>
<organism evidence="4 5">
    <name type="scientific">Enterococcus alishanensis</name>
    <dbReference type="NCBI Taxonomy" id="1303817"/>
    <lineage>
        <taxon>Bacteria</taxon>
        <taxon>Bacillati</taxon>
        <taxon>Bacillota</taxon>
        <taxon>Bacilli</taxon>
        <taxon>Lactobacillales</taxon>
        <taxon>Enterococcaceae</taxon>
        <taxon>Enterococcus</taxon>
    </lineage>
</organism>
<protein>
    <submittedName>
        <fullName evidence="4">MerR family transcriptional regulator</fullName>
    </submittedName>
</protein>
<feature type="domain" description="HTH merR-type" evidence="3">
    <location>
        <begin position="4"/>
        <end position="72"/>
    </location>
</feature>
<dbReference type="EMBL" id="JAHUZB010000004">
    <property type="protein sequence ID" value="MBV7391470.1"/>
    <property type="molecule type" value="Genomic_DNA"/>
</dbReference>
<reference evidence="4 5" key="1">
    <citation type="submission" date="2021-06" db="EMBL/GenBank/DDBJ databases">
        <title>Enterococcus alishanensis sp. nov., a novel lactic acid bacterium isolated from fresh coffee beans.</title>
        <authorList>
            <person name="Chen Y.-S."/>
        </authorList>
    </citation>
    <scope>NUCLEOTIDE SEQUENCE [LARGE SCALE GENOMIC DNA]</scope>
    <source>
        <strain evidence="4 5">ALS3</strain>
    </source>
</reference>
<comment type="caution">
    <text evidence="4">The sequence shown here is derived from an EMBL/GenBank/DDBJ whole genome shotgun (WGS) entry which is preliminary data.</text>
</comment>
<dbReference type="InterPro" id="IPR000551">
    <property type="entry name" value="MerR-type_HTH_dom"/>
</dbReference>
<dbReference type="Proteomes" id="UP000774130">
    <property type="component" value="Unassembled WGS sequence"/>
</dbReference>
<evidence type="ECO:0000256" key="1">
    <source>
        <dbReference type="ARBA" id="ARBA00023015"/>
    </source>
</evidence>
<dbReference type="Pfam" id="PF13411">
    <property type="entry name" value="MerR_1"/>
    <property type="match status" value="1"/>
</dbReference>
<dbReference type="CDD" id="cd01109">
    <property type="entry name" value="HTH_YyaN"/>
    <property type="match status" value="1"/>
</dbReference>
<accession>A0ABS6TF44</accession>
<sequence length="123" mass="14797">MTKNYKISEVARLTNLSIPTLRYYEELGLLQPKRSENNYRLFTKKDLDWIEFIQKAKNTGMQLSKIIEYSKLREQGITTINQRIAILEEQEQLLEFEKRKLQDHIDFLQAKKAHYHLIKEQNL</sequence>
<evidence type="ECO:0000313" key="5">
    <source>
        <dbReference type="Proteomes" id="UP000774130"/>
    </source>
</evidence>
<dbReference type="PANTHER" id="PTHR30204:SF69">
    <property type="entry name" value="MERR-FAMILY TRANSCRIPTIONAL REGULATOR"/>
    <property type="match status" value="1"/>
</dbReference>
<evidence type="ECO:0000259" key="3">
    <source>
        <dbReference type="PROSITE" id="PS50937"/>
    </source>
</evidence>
<evidence type="ECO:0000256" key="2">
    <source>
        <dbReference type="ARBA" id="ARBA00023163"/>
    </source>
</evidence>